<feature type="compositionally biased region" description="Low complexity" evidence="1">
    <location>
        <begin position="29"/>
        <end position="41"/>
    </location>
</feature>
<evidence type="ECO:0000313" key="2">
    <source>
        <dbReference type="EMBL" id="KAF9998571.1"/>
    </source>
</evidence>
<dbReference type="Proteomes" id="UP000749646">
    <property type="component" value="Unassembled WGS sequence"/>
</dbReference>
<reference evidence="2" key="1">
    <citation type="journal article" date="2020" name="Fungal Divers.">
        <title>Resolving the Mortierellaceae phylogeny through synthesis of multi-gene phylogenetics and phylogenomics.</title>
        <authorList>
            <person name="Vandepol N."/>
            <person name="Liber J."/>
            <person name="Desiro A."/>
            <person name="Na H."/>
            <person name="Kennedy M."/>
            <person name="Barry K."/>
            <person name="Grigoriev I.V."/>
            <person name="Miller A.N."/>
            <person name="O'Donnell K."/>
            <person name="Stajich J.E."/>
            <person name="Bonito G."/>
        </authorList>
    </citation>
    <scope>NUCLEOTIDE SEQUENCE</scope>
    <source>
        <strain evidence="2">MES-2147</strain>
    </source>
</reference>
<feature type="region of interest" description="Disordered" evidence="1">
    <location>
        <begin position="1"/>
        <end position="60"/>
    </location>
</feature>
<comment type="caution">
    <text evidence="2">The sequence shown here is derived from an EMBL/GenBank/DDBJ whole genome shotgun (WGS) entry which is preliminary data.</text>
</comment>
<dbReference type="EMBL" id="JAAAHW010000841">
    <property type="protein sequence ID" value="KAF9998571.1"/>
    <property type="molecule type" value="Genomic_DNA"/>
</dbReference>
<keyword evidence="3" id="KW-1185">Reference proteome</keyword>
<gene>
    <name evidence="2" type="ORF">BGZ65_005936</name>
</gene>
<feature type="non-terminal residue" evidence="2">
    <location>
        <position position="1"/>
    </location>
</feature>
<organism evidence="2 3">
    <name type="scientific">Modicella reniformis</name>
    <dbReference type="NCBI Taxonomy" id="1440133"/>
    <lineage>
        <taxon>Eukaryota</taxon>
        <taxon>Fungi</taxon>
        <taxon>Fungi incertae sedis</taxon>
        <taxon>Mucoromycota</taxon>
        <taxon>Mortierellomycotina</taxon>
        <taxon>Mortierellomycetes</taxon>
        <taxon>Mortierellales</taxon>
        <taxon>Mortierellaceae</taxon>
        <taxon>Modicella</taxon>
    </lineage>
</organism>
<accession>A0A9P6ST84</accession>
<evidence type="ECO:0000256" key="1">
    <source>
        <dbReference type="SAM" id="MobiDB-lite"/>
    </source>
</evidence>
<name>A0A9P6ST84_9FUNG</name>
<sequence length="60" mass="6682">WDALSRPRSRPRPRPRWPQDLKNHPGQDGSAPPGRPGSAPATTDSNWKRAGRQQQEATIS</sequence>
<evidence type="ECO:0000313" key="3">
    <source>
        <dbReference type="Proteomes" id="UP000749646"/>
    </source>
</evidence>
<protein>
    <submittedName>
        <fullName evidence="2">Uncharacterized protein</fullName>
    </submittedName>
</protein>
<proteinExistence type="predicted"/>
<dbReference type="AlphaFoldDB" id="A0A9P6ST84"/>
<feature type="non-terminal residue" evidence="2">
    <location>
        <position position="60"/>
    </location>
</feature>